<dbReference type="CDD" id="cd18787">
    <property type="entry name" value="SF2_C_DEAD"/>
    <property type="match status" value="1"/>
</dbReference>
<dbReference type="PROSITE" id="PS51195">
    <property type="entry name" value="Q_MOTIF"/>
    <property type="match status" value="1"/>
</dbReference>
<dbReference type="InterPro" id="IPR000629">
    <property type="entry name" value="RNA-helicase_DEAD-box_CS"/>
</dbReference>
<dbReference type="InterPro" id="IPR011545">
    <property type="entry name" value="DEAD/DEAH_box_helicase_dom"/>
</dbReference>
<evidence type="ECO:0000259" key="9">
    <source>
        <dbReference type="PROSITE" id="PS51192"/>
    </source>
</evidence>
<dbReference type="EMBL" id="JACJFM010000007">
    <property type="protein sequence ID" value="MBB1486436.1"/>
    <property type="molecule type" value="Genomic_DNA"/>
</dbReference>
<evidence type="ECO:0000259" key="11">
    <source>
        <dbReference type="PROSITE" id="PS51195"/>
    </source>
</evidence>
<dbReference type="Pfam" id="PF00270">
    <property type="entry name" value="DEAD"/>
    <property type="match status" value="1"/>
</dbReference>
<keyword evidence="1 7" id="KW-0547">Nucleotide-binding</keyword>
<evidence type="ECO:0000256" key="3">
    <source>
        <dbReference type="ARBA" id="ARBA00022806"/>
    </source>
</evidence>
<dbReference type="PROSITE" id="PS51192">
    <property type="entry name" value="HELICASE_ATP_BIND_1"/>
    <property type="match status" value="1"/>
</dbReference>
<dbReference type="PANTHER" id="PTHR47959:SF3">
    <property type="entry name" value="ATP-DEPENDENT RNA HELICASE SRMB"/>
    <property type="match status" value="1"/>
</dbReference>
<dbReference type="GO" id="GO:0003724">
    <property type="term" value="F:RNA helicase activity"/>
    <property type="evidence" value="ECO:0007669"/>
    <property type="project" value="InterPro"/>
</dbReference>
<dbReference type="SUPFAM" id="SSF52540">
    <property type="entry name" value="P-loop containing nucleoside triphosphate hydrolases"/>
    <property type="match status" value="1"/>
</dbReference>
<dbReference type="InterPro" id="IPR044742">
    <property type="entry name" value="DEAD/DEAH_RhlB"/>
</dbReference>
<feature type="region of interest" description="Disordered" evidence="8">
    <location>
        <begin position="372"/>
        <end position="467"/>
    </location>
</feature>
<keyword evidence="4 7" id="KW-0067">ATP-binding</keyword>
<dbReference type="GO" id="GO:0003676">
    <property type="term" value="F:nucleic acid binding"/>
    <property type="evidence" value="ECO:0007669"/>
    <property type="project" value="InterPro"/>
</dbReference>
<evidence type="ECO:0000313" key="12">
    <source>
        <dbReference type="EMBL" id="MBB1486436.1"/>
    </source>
</evidence>
<evidence type="ECO:0000256" key="7">
    <source>
        <dbReference type="RuleBase" id="RU000492"/>
    </source>
</evidence>
<protein>
    <submittedName>
        <fullName evidence="12">DEAD/DEAH box helicase</fullName>
    </submittedName>
</protein>
<dbReference type="GO" id="GO:0016787">
    <property type="term" value="F:hydrolase activity"/>
    <property type="evidence" value="ECO:0007669"/>
    <property type="project" value="UniProtKB-KW"/>
</dbReference>
<evidence type="ECO:0000313" key="13">
    <source>
        <dbReference type="Proteomes" id="UP000565262"/>
    </source>
</evidence>
<evidence type="ECO:0000256" key="1">
    <source>
        <dbReference type="ARBA" id="ARBA00022741"/>
    </source>
</evidence>
<name>A0A839IQD2_9GAMM</name>
<dbReference type="InterPro" id="IPR014014">
    <property type="entry name" value="RNA_helicase_DEAD_Q_motif"/>
</dbReference>
<dbReference type="AlphaFoldDB" id="A0A839IQD2"/>
<reference evidence="12 13" key="1">
    <citation type="submission" date="2020-08" db="EMBL/GenBank/DDBJ databases">
        <title>Oceanospirillum sp. nov. isolated from marine sediment.</title>
        <authorList>
            <person name="Ji X."/>
        </authorList>
    </citation>
    <scope>NUCLEOTIDE SEQUENCE [LARGE SCALE GENOMIC DNA]</scope>
    <source>
        <strain evidence="12 13">D5</strain>
    </source>
</reference>
<comment type="caution">
    <text evidence="12">The sequence shown here is derived from an EMBL/GenBank/DDBJ whole genome shotgun (WGS) entry which is preliminary data.</text>
</comment>
<feature type="domain" description="DEAD-box RNA helicase Q" evidence="11">
    <location>
        <begin position="1"/>
        <end position="28"/>
    </location>
</feature>
<accession>A0A839IQD2</accession>
<evidence type="ECO:0000256" key="4">
    <source>
        <dbReference type="ARBA" id="ARBA00022840"/>
    </source>
</evidence>
<feature type="compositionally biased region" description="Basic residues" evidence="8">
    <location>
        <begin position="405"/>
        <end position="421"/>
    </location>
</feature>
<dbReference type="GO" id="GO:0005829">
    <property type="term" value="C:cytosol"/>
    <property type="evidence" value="ECO:0007669"/>
    <property type="project" value="TreeGrafter"/>
</dbReference>
<evidence type="ECO:0000256" key="5">
    <source>
        <dbReference type="ARBA" id="ARBA00038437"/>
    </source>
</evidence>
<dbReference type="PROSITE" id="PS51194">
    <property type="entry name" value="HELICASE_CTER"/>
    <property type="match status" value="1"/>
</dbReference>
<evidence type="ECO:0000259" key="10">
    <source>
        <dbReference type="PROSITE" id="PS51194"/>
    </source>
</evidence>
<dbReference type="SMART" id="SM00490">
    <property type="entry name" value="HELICc"/>
    <property type="match status" value="1"/>
</dbReference>
<dbReference type="SMART" id="SM00487">
    <property type="entry name" value="DEXDc"/>
    <property type="match status" value="1"/>
</dbReference>
<comment type="similarity">
    <text evidence="5 7">Belongs to the DEAD box helicase family.</text>
</comment>
<dbReference type="InterPro" id="IPR050079">
    <property type="entry name" value="DEAD_box_RNA_helicase"/>
</dbReference>
<feature type="compositionally biased region" description="Basic and acidic residues" evidence="8">
    <location>
        <begin position="455"/>
        <end position="467"/>
    </location>
</feature>
<gene>
    <name evidence="12" type="ORF">H4O21_07420</name>
</gene>
<sequence length="467" mass="52575">MFTELSLHERLIKALDKLEFKQPTDVQAKSIPAAMQQKDLLVSAETGSGKTAAFLLPMLHYFLNNPSPNTGTRGLILAPTRELVRQIYKHFTELAAFTRVEATWIIGGDTFKYQKAMLRKNPEIVIATPGRLAEHLEKGSLDLDDLEFLVLDEADRMLDMGFKEELEAITSRCRPERQTMLFSATISHPGVRKVAESTLNDPETIMISTVRDQHESITQQYLLADDNKHKDAMLLRLLNDLKYEKALIFVNKKVEADRLGGFLRYKDVRNVVLHGDMEQDKRNHVMNLMRRGHINVMVATDVAARGLDISGVGLVINYDMARKGDDYVHRIGRTGRAGEQGLAISMIQPQDWNLKATIERYLQVSFDKTGVKGLEGRYKGPKDVRSNGKTPGKKKPKTAAEKKAQKARQKGKEKKVAKRAARRNEEALGDGVAAKRRPTAPVERKSTGFGTIRKRSAEPYKPDSDEE</sequence>
<dbReference type="GO" id="GO:0005524">
    <property type="term" value="F:ATP binding"/>
    <property type="evidence" value="ECO:0007669"/>
    <property type="project" value="UniProtKB-KW"/>
</dbReference>
<evidence type="ECO:0000256" key="8">
    <source>
        <dbReference type="SAM" id="MobiDB-lite"/>
    </source>
</evidence>
<dbReference type="InterPro" id="IPR014001">
    <property type="entry name" value="Helicase_ATP-bd"/>
</dbReference>
<proteinExistence type="inferred from homology"/>
<evidence type="ECO:0000256" key="2">
    <source>
        <dbReference type="ARBA" id="ARBA00022801"/>
    </source>
</evidence>
<keyword evidence="2 7" id="KW-0378">Hydrolase</keyword>
<keyword evidence="3 7" id="KW-0347">Helicase</keyword>
<feature type="short sequence motif" description="Q motif" evidence="6">
    <location>
        <begin position="1"/>
        <end position="28"/>
    </location>
</feature>
<dbReference type="CDD" id="cd00268">
    <property type="entry name" value="DEADc"/>
    <property type="match status" value="1"/>
</dbReference>
<evidence type="ECO:0000256" key="6">
    <source>
        <dbReference type="PROSITE-ProRule" id="PRU00552"/>
    </source>
</evidence>
<feature type="domain" description="Helicase ATP-binding" evidence="9">
    <location>
        <begin position="31"/>
        <end position="204"/>
    </location>
</feature>
<dbReference type="Proteomes" id="UP000565262">
    <property type="component" value="Unassembled WGS sequence"/>
</dbReference>
<keyword evidence="13" id="KW-1185">Reference proteome</keyword>
<dbReference type="Gene3D" id="3.40.50.300">
    <property type="entry name" value="P-loop containing nucleotide triphosphate hydrolases"/>
    <property type="match status" value="2"/>
</dbReference>
<dbReference type="InterPro" id="IPR001650">
    <property type="entry name" value="Helicase_C-like"/>
</dbReference>
<feature type="domain" description="Helicase C-terminal" evidence="10">
    <location>
        <begin position="233"/>
        <end position="385"/>
    </location>
</feature>
<dbReference type="PANTHER" id="PTHR47959">
    <property type="entry name" value="ATP-DEPENDENT RNA HELICASE RHLE-RELATED"/>
    <property type="match status" value="1"/>
</dbReference>
<dbReference type="InterPro" id="IPR027417">
    <property type="entry name" value="P-loop_NTPase"/>
</dbReference>
<organism evidence="12 13">
    <name type="scientific">Oceanospirillum sediminis</name>
    <dbReference type="NCBI Taxonomy" id="2760088"/>
    <lineage>
        <taxon>Bacteria</taxon>
        <taxon>Pseudomonadati</taxon>
        <taxon>Pseudomonadota</taxon>
        <taxon>Gammaproteobacteria</taxon>
        <taxon>Oceanospirillales</taxon>
        <taxon>Oceanospirillaceae</taxon>
        <taxon>Oceanospirillum</taxon>
    </lineage>
</organism>
<dbReference type="Pfam" id="PF00271">
    <property type="entry name" value="Helicase_C"/>
    <property type="match status" value="1"/>
</dbReference>
<feature type="compositionally biased region" description="Basic and acidic residues" evidence="8">
    <location>
        <begin position="374"/>
        <end position="386"/>
    </location>
</feature>
<dbReference type="PROSITE" id="PS00039">
    <property type="entry name" value="DEAD_ATP_HELICASE"/>
    <property type="match status" value="1"/>
</dbReference>